<dbReference type="CDD" id="cd14858">
    <property type="entry name" value="TrmE_N"/>
    <property type="match status" value="1"/>
</dbReference>
<feature type="binding site" evidence="6">
    <location>
        <begin position="270"/>
        <end position="273"/>
    </location>
    <ligand>
        <name>GTP</name>
        <dbReference type="ChEBI" id="CHEBI:37565"/>
    </ligand>
</feature>
<dbReference type="InterPro" id="IPR006073">
    <property type="entry name" value="GTP-bd"/>
</dbReference>
<dbReference type="Proteomes" id="UP001139971">
    <property type="component" value="Unassembled WGS sequence"/>
</dbReference>
<sequence length="448" mass="46842">MSLDADTIAAVATANGAAGIGVLRVSGAKASAIAQTLLGRAPSPRHAHYTAFRDAAGALIDRGLLLHFPQPHSFTGEDVVELQTHGSPVVLGLLLRRVCELGARPARAGEFSERAFLNGKLDLAQAEAIADLIASQSEAAARAALRSLDGAFSQRVAELLAGLVGLRVHVEAAIDFPEEEIDFLAAPELRERLDAVSDRLSRLLAETRRGVRLTDGLHVVIVGRPNAGKSSLLNALAAQDRAIVTPIPGTTRDILRESIQVDGVVLTLADTAGLRDSADPVEREGIRRARDELERADVALLVTDAGSVADDLRLLGPAQSGQTRLIVRNKIDLAGAAPARAETSDGIVIDLSAKTGDGLDLLRGELKRLAGGGDAAAGAFSARARHVVALEKVAAHLAAAELALAEQRAGELAAEELRDAQHQLGELTGEFTSDDLLGAIFSSFCIGK</sequence>
<dbReference type="GO" id="GO:0046872">
    <property type="term" value="F:metal ion binding"/>
    <property type="evidence" value="ECO:0007669"/>
    <property type="project" value="UniProtKB-KW"/>
</dbReference>
<dbReference type="GO" id="GO:0005525">
    <property type="term" value="F:GTP binding"/>
    <property type="evidence" value="ECO:0007669"/>
    <property type="project" value="UniProtKB-UniRule"/>
</dbReference>
<evidence type="ECO:0000256" key="1">
    <source>
        <dbReference type="ARBA" id="ARBA00011043"/>
    </source>
</evidence>
<dbReference type="NCBIfam" id="TIGR00450">
    <property type="entry name" value="mnmE_trmE_thdF"/>
    <property type="match status" value="1"/>
</dbReference>
<evidence type="ECO:0000256" key="7">
    <source>
        <dbReference type="RuleBase" id="RU003313"/>
    </source>
</evidence>
<dbReference type="InterPro" id="IPR018948">
    <property type="entry name" value="GTP-bd_TrmE_N"/>
</dbReference>
<dbReference type="InterPro" id="IPR027368">
    <property type="entry name" value="MnmE_dom2"/>
</dbReference>
<evidence type="ECO:0000256" key="5">
    <source>
        <dbReference type="ARBA" id="ARBA00023134"/>
    </source>
</evidence>
<evidence type="ECO:0000256" key="3">
    <source>
        <dbReference type="ARBA" id="ARBA00022741"/>
    </source>
</evidence>
<feature type="binding site" evidence="6">
    <location>
        <position position="81"/>
    </location>
    <ligand>
        <name>(6S)-5-formyl-5,6,7,8-tetrahydrofolate</name>
        <dbReference type="ChEBI" id="CHEBI:57457"/>
    </ligand>
</feature>
<keyword evidence="6" id="KW-0460">Magnesium</keyword>
<keyword evidence="3 6" id="KW-0547">Nucleotide-binding</keyword>
<proteinExistence type="inferred from homology"/>
<keyword evidence="6 9" id="KW-0378">Hydrolase</keyword>
<dbReference type="RefSeq" id="WP_263541928.1">
    <property type="nucleotide sequence ID" value="NZ_JAOVZO020000018.1"/>
</dbReference>
<dbReference type="InterPro" id="IPR027417">
    <property type="entry name" value="P-loop_NTPase"/>
</dbReference>
<dbReference type="HAMAP" id="MF_00379">
    <property type="entry name" value="GTPase_MnmE"/>
    <property type="match status" value="1"/>
</dbReference>
<dbReference type="GO" id="GO:0003924">
    <property type="term" value="F:GTPase activity"/>
    <property type="evidence" value="ECO:0007669"/>
    <property type="project" value="UniProtKB-UniRule"/>
</dbReference>
<evidence type="ECO:0000259" key="8">
    <source>
        <dbReference type="PROSITE" id="PS51709"/>
    </source>
</evidence>
<comment type="caution">
    <text evidence="9">The sequence shown here is derived from an EMBL/GenBank/DDBJ whole genome shotgun (WGS) entry which is preliminary data.</text>
</comment>
<dbReference type="GO" id="GO:0002098">
    <property type="term" value="P:tRNA wobble uridine modification"/>
    <property type="evidence" value="ECO:0007669"/>
    <property type="project" value="TreeGrafter"/>
</dbReference>
<evidence type="ECO:0000256" key="2">
    <source>
        <dbReference type="ARBA" id="ARBA00022694"/>
    </source>
</evidence>
<keyword evidence="4 6" id="KW-0630">Potassium</keyword>
<feature type="binding site" evidence="6">
    <location>
        <begin position="226"/>
        <end position="231"/>
    </location>
    <ligand>
        <name>GTP</name>
        <dbReference type="ChEBI" id="CHEBI:37565"/>
    </ligand>
</feature>
<dbReference type="AlphaFoldDB" id="A0A9X4BIS1"/>
<keyword evidence="6" id="KW-0479">Metal-binding</keyword>
<dbReference type="NCBIfam" id="NF003661">
    <property type="entry name" value="PRK05291.1-3"/>
    <property type="match status" value="1"/>
</dbReference>
<feature type="binding site" evidence="6">
    <location>
        <position position="24"/>
    </location>
    <ligand>
        <name>(6S)-5-formyl-5,6,7,8-tetrahydrofolate</name>
        <dbReference type="ChEBI" id="CHEBI:57457"/>
    </ligand>
</feature>
<dbReference type="EMBL" id="JAOVZO020000018">
    <property type="protein sequence ID" value="MDC8014291.1"/>
    <property type="molecule type" value="Genomic_DNA"/>
</dbReference>
<dbReference type="Gene3D" id="1.20.120.430">
    <property type="entry name" value="tRNA modification GTPase MnmE domain 2"/>
    <property type="match status" value="1"/>
</dbReference>
<comment type="subunit">
    <text evidence="6">Homodimer. Heterotetramer of two MnmE and two MnmG subunits.</text>
</comment>
<reference evidence="9" key="1">
    <citation type="submission" date="2023-02" db="EMBL/GenBank/DDBJ databases">
        <title>Tahibacter soli sp. nov. isolated from soil.</title>
        <authorList>
            <person name="Baek J.H."/>
            <person name="Lee J.K."/>
            <person name="Choi D.G."/>
            <person name="Jeon C.O."/>
        </authorList>
    </citation>
    <scope>NUCLEOTIDE SEQUENCE</scope>
    <source>
        <strain evidence="9">BL</strain>
    </source>
</reference>
<feature type="binding site" evidence="6">
    <location>
        <position position="251"/>
    </location>
    <ligand>
        <name>Mg(2+)</name>
        <dbReference type="ChEBI" id="CHEBI:18420"/>
    </ligand>
</feature>
<dbReference type="CDD" id="cd04164">
    <property type="entry name" value="trmE"/>
    <property type="match status" value="1"/>
</dbReference>
<protein>
    <recommendedName>
        <fullName evidence="6">tRNA modification GTPase MnmE</fullName>
        <ecNumber evidence="6">3.6.-.-</ecNumber>
    </recommendedName>
</protein>
<dbReference type="InterPro" id="IPR005225">
    <property type="entry name" value="Small_GTP-bd"/>
</dbReference>
<feature type="binding site" evidence="6">
    <location>
        <position position="247"/>
    </location>
    <ligand>
        <name>K(+)</name>
        <dbReference type="ChEBI" id="CHEBI:29103"/>
    </ligand>
</feature>
<dbReference type="InterPro" id="IPR004520">
    <property type="entry name" value="GTPase_MnmE"/>
</dbReference>
<comment type="subcellular location">
    <subcellularLocation>
        <location evidence="6">Cytoplasm</location>
    </subcellularLocation>
</comment>
<dbReference type="PRINTS" id="PR00326">
    <property type="entry name" value="GTP1OBG"/>
</dbReference>
<dbReference type="Gene3D" id="3.30.1360.120">
    <property type="entry name" value="Probable tRNA modification gtpase trme, domain 1"/>
    <property type="match status" value="1"/>
</dbReference>
<feature type="domain" description="TrmE-type G" evidence="8">
    <location>
        <begin position="216"/>
        <end position="371"/>
    </location>
</feature>
<dbReference type="NCBIfam" id="TIGR00231">
    <property type="entry name" value="small_GTP"/>
    <property type="match status" value="1"/>
</dbReference>
<dbReference type="Pfam" id="PF12631">
    <property type="entry name" value="MnmE_helical"/>
    <property type="match status" value="1"/>
</dbReference>
<feature type="binding site" evidence="6">
    <location>
        <position position="226"/>
    </location>
    <ligand>
        <name>K(+)</name>
        <dbReference type="ChEBI" id="CHEBI:29103"/>
    </ligand>
</feature>
<accession>A0A9X4BIS1</accession>
<dbReference type="PANTHER" id="PTHR42714:SF2">
    <property type="entry name" value="TRNA MODIFICATION GTPASE GTPBP3, MITOCHONDRIAL"/>
    <property type="match status" value="1"/>
</dbReference>
<dbReference type="Pfam" id="PF10396">
    <property type="entry name" value="TrmE_N"/>
    <property type="match status" value="1"/>
</dbReference>
<dbReference type="GO" id="GO:0005829">
    <property type="term" value="C:cytosol"/>
    <property type="evidence" value="ECO:0007669"/>
    <property type="project" value="TreeGrafter"/>
</dbReference>
<keyword evidence="5 6" id="KW-0342">GTP-binding</keyword>
<evidence type="ECO:0000256" key="6">
    <source>
        <dbReference type="HAMAP-Rule" id="MF_00379"/>
    </source>
</evidence>
<feature type="binding site" evidence="6">
    <location>
        <begin position="245"/>
        <end position="251"/>
    </location>
    <ligand>
        <name>GTP</name>
        <dbReference type="ChEBI" id="CHEBI:37565"/>
    </ligand>
</feature>
<feature type="binding site" evidence="6">
    <location>
        <position position="448"/>
    </location>
    <ligand>
        <name>(6S)-5-formyl-5,6,7,8-tetrahydrofolate</name>
        <dbReference type="ChEBI" id="CHEBI:57457"/>
    </ligand>
</feature>
<evidence type="ECO:0000313" key="10">
    <source>
        <dbReference type="Proteomes" id="UP001139971"/>
    </source>
</evidence>
<dbReference type="PROSITE" id="PS51709">
    <property type="entry name" value="G_TRME"/>
    <property type="match status" value="1"/>
</dbReference>
<feature type="binding site" evidence="6">
    <location>
        <position position="230"/>
    </location>
    <ligand>
        <name>Mg(2+)</name>
        <dbReference type="ChEBI" id="CHEBI:18420"/>
    </ligand>
</feature>
<evidence type="ECO:0000313" key="9">
    <source>
        <dbReference type="EMBL" id="MDC8014291.1"/>
    </source>
</evidence>
<name>A0A9X4BIS1_9GAMM</name>
<keyword evidence="6" id="KW-0963">Cytoplasm</keyword>
<dbReference type="GO" id="GO:0030488">
    <property type="term" value="P:tRNA methylation"/>
    <property type="evidence" value="ECO:0007669"/>
    <property type="project" value="TreeGrafter"/>
</dbReference>
<feature type="binding site" evidence="6">
    <location>
        <position position="250"/>
    </location>
    <ligand>
        <name>K(+)</name>
        <dbReference type="ChEBI" id="CHEBI:29103"/>
    </ligand>
</feature>
<comment type="similarity">
    <text evidence="1 6 7">Belongs to the TRAFAC class TrmE-Era-EngA-EngB-Septin-like GTPase superfamily. TrmE GTPase family.</text>
</comment>
<dbReference type="Gene3D" id="3.40.50.300">
    <property type="entry name" value="P-loop containing nucleotide triphosphate hydrolases"/>
    <property type="match status" value="1"/>
</dbReference>
<feature type="binding site" evidence="6">
    <location>
        <position position="245"/>
    </location>
    <ligand>
        <name>K(+)</name>
        <dbReference type="ChEBI" id="CHEBI:29103"/>
    </ligand>
</feature>
<feature type="binding site" evidence="6">
    <location>
        <position position="120"/>
    </location>
    <ligand>
        <name>(6S)-5-formyl-5,6,7,8-tetrahydrofolate</name>
        <dbReference type="ChEBI" id="CHEBI:57457"/>
    </ligand>
</feature>
<organism evidence="9 10">
    <name type="scientific">Tahibacter soli</name>
    <dbReference type="NCBI Taxonomy" id="2983605"/>
    <lineage>
        <taxon>Bacteria</taxon>
        <taxon>Pseudomonadati</taxon>
        <taxon>Pseudomonadota</taxon>
        <taxon>Gammaproteobacteria</taxon>
        <taxon>Lysobacterales</taxon>
        <taxon>Rhodanobacteraceae</taxon>
        <taxon>Tahibacter</taxon>
    </lineage>
</organism>
<dbReference type="SUPFAM" id="SSF52540">
    <property type="entry name" value="P-loop containing nucleoside triphosphate hydrolases"/>
    <property type="match status" value="1"/>
</dbReference>
<dbReference type="Pfam" id="PF01926">
    <property type="entry name" value="MMR_HSR1"/>
    <property type="match status" value="1"/>
</dbReference>
<dbReference type="InterPro" id="IPR031168">
    <property type="entry name" value="G_TrmE"/>
</dbReference>
<evidence type="ECO:0000256" key="4">
    <source>
        <dbReference type="ARBA" id="ARBA00022958"/>
    </source>
</evidence>
<comment type="cofactor">
    <cofactor evidence="6">
        <name>K(+)</name>
        <dbReference type="ChEBI" id="CHEBI:29103"/>
    </cofactor>
    <text evidence="6">Binds 1 potassium ion per subunit.</text>
</comment>
<dbReference type="InterPro" id="IPR025867">
    <property type="entry name" value="MnmE_helical"/>
</dbReference>
<keyword evidence="2 6" id="KW-0819">tRNA processing</keyword>
<dbReference type="PANTHER" id="PTHR42714">
    <property type="entry name" value="TRNA MODIFICATION GTPASE GTPBP3"/>
    <property type="match status" value="1"/>
</dbReference>
<gene>
    <name evidence="6 9" type="primary">mnmE</name>
    <name evidence="6" type="synonym">trmE</name>
    <name evidence="9" type="ORF">OD750_017230</name>
</gene>
<dbReference type="SUPFAM" id="SSF116878">
    <property type="entry name" value="TrmE connector domain"/>
    <property type="match status" value="1"/>
</dbReference>
<comment type="function">
    <text evidence="6">Exhibits a very high intrinsic GTPase hydrolysis rate. Involved in the addition of a carboxymethylaminomethyl (cmnm) group at the wobble position (U34) of certain tRNAs, forming tRNA-cmnm(5)s(2)U34.</text>
</comment>
<dbReference type="InterPro" id="IPR027266">
    <property type="entry name" value="TrmE/GcvT-like"/>
</dbReference>
<keyword evidence="10" id="KW-1185">Reference proteome</keyword>
<comment type="caution">
    <text evidence="6">Lacks conserved residue(s) required for the propagation of feature annotation.</text>
</comment>
<dbReference type="EC" id="3.6.-.-" evidence="6"/>